<protein>
    <submittedName>
        <fullName evidence="1">Uncharacterized protein</fullName>
    </submittedName>
</protein>
<sequence length="163" mass="17957">MIDIRTELVDNLQQGQKALETAGYNVTGYQARIDSDRTNGMTTSGETPEEAIDELLGQLGSDDNFFVHIAGDEIQDVIQGKEDPASLVYRNVTGSVEIEEPDVPETDLPGTPGTEIKYVPGTESQWQINTYDLDREDGLERAEDAVTALEEYGLEAEINQIHP</sequence>
<dbReference type="OrthoDB" id="382517at2157"/>
<gene>
    <name evidence="1" type="ORF">EGH24_06060</name>
</gene>
<reference evidence="1" key="1">
    <citation type="submission" date="2019-02" db="EMBL/GenBank/DDBJ databases">
        <title>Halonotius sp. a new haloarchaeum isolated from saline soil.</title>
        <authorList>
            <person name="Duran-Viseras A."/>
            <person name="Sanchez-Porro C."/>
            <person name="Ventosa A."/>
        </authorList>
    </citation>
    <scope>NUCLEOTIDE SEQUENCE</scope>
    <source>
        <strain evidence="1">F15B</strain>
    </source>
</reference>
<name>A0A8J8TDE6_9EURY</name>
<dbReference type="EMBL" id="RKLU01000002">
    <property type="protein sequence ID" value="TQQ82996.1"/>
    <property type="molecule type" value="Genomic_DNA"/>
</dbReference>
<dbReference type="RefSeq" id="WP_142979260.1">
    <property type="nucleotide sequence ID" value="NZ_RKLU01000002.1"/>
</dbReference>
<evidence type="ECO:0000313" key="1">
    <source>
        <dbReference type="EMBL" id="TQQ82996.1"/>
    </source>
</evidence>
<keyword evidence="2" id="KW-1185">Reference proteome</keyword>
<dbReference type="AlphaFoldDB" id="A0A8J8TDE6"/>
<comment type="caution">
    <text evidence="1">The sequence shown here is derived from an EMBL/GenBank/DDBJ whole genome shotgun (WGS) entry which is preliminary data.</text>
</comment>
<organism evidence="1 2">
    <name type="scientific">Halonotius terrestris</name>
    <dbReference type="NCBI Taxonomy" id="2487750"/>
    <lineage>
        <taxon>Archaea</taxon>
        <taxon>Methanobacteriati</taxon>
        <taxon>Methanobacteriota</taxon>
        <taxon>Stenosarchaea group</taxon>
        <taxon>Halobacteria</taxon>
        <taxon>Halobacteriales</taxon>
        <taxon>Haloferacaceae</taxon>
        <taxon>Halonotius</taxon>
    </lineage>
</organism>
<proteinExistence type="predicted"/>
<dbReference type="Proteomes" id="UP000705823">
    <property type="component" value="Unassembled WGS sequence"/>
</dbReference>
<accession>A0A8J8TDE6</accession>
<evidence type="ECO:0000313" key="2">
    <source>
        <dbReference type="Proteomes" id="UP000705823"/>
    </source>
</evidence>